<dbReference type="InterPro" id="IPR000008">
    <property type="entry name" value="C2_dom"/>
</dbReference>
<keyword evidence="4" id="KW-0597">Phosphoprotein</keyword>
<feature type="non-terminal residue" evidence="23">
    <location>
        <position position="1174"/>
    </location>
</feature>
<evidence type="ECO:0000313" key="23">
    <source>
        <dbReference type="EMBL" id="KAG9690377.1"/>
    </source>
</evidence>
<keyword evidence="6" id="KW-0479">Metal-binding</keyword>
<dbReference type="InterPro" id="IPR036274">
    <property type="entry name" value="HR1_rpt_sf"/>
</dbReference>
<dbReference type="AlphaFoldDB" id="A0A9P8J8M4"/>
<dbReference type="InterPro" id="IPR046349">
    <property type="entry name" value="C1-like_sf"/>
</dbReference>
<evidence type="ECO:0000256" key="9">
    <source>
        <dbReference type="ARBA" id="ARBA00022771"/>
    </source>
</evidence>
<dbReference type="PANTHER" id="PTHR24351">
    <property type="entry name" value="RIBOSOMAL PROTEIN S6 KINASE"/>
    <property type="match status" value="1"/>
</dbReference>
<dbReference type="Pfam" id="PF00433">
    <property type="entry name" value="Pkinase_C"/>
    <property type="match status" value="1"/>
</dbReference>
<dbReference type="PROSITE" id="PS00107">
    <property type="entry name" value="PROTEIN_KINASE_ATP"/>
    <property type="match status" value="1"/>
</dbReference>
<dbReference type="CDD" id="cd11620">
    <property type="entry name" value="HR1_PKC-like_2_fungi"/>
    <property type="match status" value="1"/>
</dbReference>
<dbReference type="InterPro" id="IPR008271">
    <property type="entry name" value="Ser/Thr_kinase_AS"/>
</dbReference>
<dbReference type="PROSITE" id="PS00108">
    <property type="entry name" value="PROTEIN_KINASE_ST"/>
    <property type="match status" value="1"/>
</dbReference>
<evidence type="ECO:0000256" key="3">
    <source>
        <dbReference type="ARBA" id="ARBA00022527"/>
    </source>
</evidence>
<evidence type="ECO:0000256" key="4">
    <source>
        <dbReference type="ARBA" id="ARBA00022553"/>
    </source>
</evidence>
<comment type="caution">
    <text evidence="23">The sequence shown here is derived from an EMBL/GenBank/DDBJ whole genome shotgun (WGS) entry which is preliminary data.</text>
</comment>
<dbReference type="PROSITE" id="PS50004">
    <property type="entry name" value="C2"/>
    <property type="match status" value="1"/>
</dbReference>
<dbReference type="FunFam" id="3.30.200.20:FF:000103">
    <property type="entry name" value="Protein kinase C"/>
    <property type="match status" value="1"/>
</dbReference>
<evidence type="ECO:0000256" key="10">
    <source>
        <dbReference type="ARBA" id="ARBA00022777"/>
    </source>
</evidence>
<evidence type="ECO:0000259" key="19">
    <source>
        <dbReference type="PROSITE" id="PS50011"/>
    </source>
</evidence>
<dbReference type="CDD" id="cd05570">
    <property type="entry name" value="STKc_PKC"/>
    <property type="match status" value="1"/>
</dbReference>
<reference evidence="23" key="2">
    <citation type="submission" date="2021-08" db="EMBL/GenBank/DDBJ databases">
        <authorList>
            <person name="Gostincar C."/>
            <person name="Sun X."/>
            <person name="Song Z."/>
            <person name="Gunde-Cimerman N."/>
        </authorList>
    </citation>
    <scope>NUCLEOTIDE SEQUENCE</scope>
    <source>
        <strain evidence="23">EXF-9911</strain>
    </source>
</reference>
<dbReference type="SUPFAM" id="SSF56112">
    <property type="entry name" value="Protein kinase-like (PK-like)"/>
    <property type="match status" value="1"/>
</dbReference>
<feature type="binding site" evidence="16">
    <location>
        <position position="878"/>
    </location>
    <ligand>
        <name>ATP</name>
        <dbReference type="ChEBI" id="CHEBI:30616"/>
    </ligand>
</feature>
<dbReference type="Pfam" id="PF00069">
    <property type="entry name" value="Pkinase"/>
    <property type="match status" value="1"/>
</dbReference>
<dbReference type="InterPro" id="IPR000961">
    <property type="entry name" value="AGC-kinase_C"/>
</dbReference>
<evidence type="ECO:0000256" key="1">
    <source>
        <dbReference type="ARBA" id="ARBA00005490"/>
    </source>
</evidence>
<evidence type="ECO:0000259" key="20">
    <source>
        <dbReference type="PROSITE" id="PS50081"/>
    </source>
</evidence>
<keyword evidence="7" id="KW-0677">Repeat</keyword>
<feature type="domain" description="Protein kinase" evidence="19">
    <location>
        <begin position="849"/>
        <end position="1108"/>
    </location>
</feature>
<dbReference type="PROSITE" id="PS51860">
    <property type="entry name" value="REM_1"/>
    <property type="match status" value="1"/>
</dbReference>
<organism evidence="23 24">
    <name type="scientific">Aureobasidium melanogenum</name>
    <name type="common">Aureobasidium pullulans var. melanogenum</name>
    <dbReference type="NCBI Taxonomy" id="46634"/>
    <lineage>
        <taxon>Eukaryota</taxon>
        <taxon>Fungi</taxon>
        <taxon>Dikarya</taxon>
        <taxon>Ascomycota</taxon>
        <taxon>Pezizomycotina</taxon>
        <taxon>Dothideomycetes</taxon>
        <taxon>Dothideomycetidae</taxon>
        <taxon>Dothideales</taxon>
        <taxon>Saccotheciaceae</taxon>
        <taxon>Aureobasidium</taxon>
    </lineage>
</organism>
<dbReference type="PROSITE" id="PS00479">
    <property type="entry name" value="ZF_DAG_PE_1"/>
    <property type="match status" value="1"/>
</dbReference>
<evidence type="ECO:0000259" key="22">
    <source>
        <dbReference type="PROSITE" id="PS51860"/>
    </source>
</evidence>
<dbReference type="SUPFAM" id="SSF46585">
    <property type="entry name" value="HR1 repeat"/>
    <property type="match status" value="1"/>
</dbReference>
<dbReference type="PROSITE" id="PS51285">
    <property type="entry name" value="AGC_KINASE_CTER"/>
    <property type="match status" value="1"/>
</dbReference>
<evidence type="ECO:0000256" key="16">
    <source>
        <dbReference type="PROSITE-ProRule" id="PRU10141"/>
    </source>
</evidence>
<keyword evidence="8 16" id="KW-0547">Nucleotide-binding</keyword>
<comment type="catalytic activity">
    <reaction evidence="13">
        <text>L-threonyl-[protein] + ATP = O-phospho-L-threonyl-[protein] + ADP + H(+)</text>
        <dbReference type="Rhea" id="RHEA:46608"/>
        <dbReference type="Rhea" id="RHEA-COMP:11060"/>
        <dbReference type="Rhea" id="RHEA-COMP:11605"/>
        <dbReference type="ChEBI" id="CHEBI:15378"/>
        <dbReference type="ChEBI" id="CHEBI:30013"/>
        <dbReference type="ChEBI" id="CHEBI:30616"/>
        <dbReference type="ChEBI" id="CHEBI:61977"/>
        <dbReference type="ChEBI" id="CHEBI:456216"/>
        <dbReference type="EC" id="2.7.11.13"/>
    </reaction>
</comment>
<dbReference type="Gene3D" id="3.30.60.20">
    <property type="match status" value="2"/>
</dbReference>
<comment type="catalytic activity">
    <reaction evidence="14">
        <text>L-seryl-[protein] + ATP = O-phospho-L-seryl-[protein] + ADP + H(+)</text>
        <dbReference type="Rhea" id="RHEA:17989"/>
        <dbReference type="Rhea" id="RHEA-COMP:9863"/>
        <dbReference type="Rhea" id="RHEA-COMP:11604"/>
        <dbReference type="ChEBI" id="CHEBI:15378"/>
        <dbReference type="ChEBI" id="CHEBI:29999"/>
        <dbReference type="ChEBI" id="CHEBI:30616"/>
        <dbReference type="ChEBI" id="CHEBI:83421"/>
        <dbReference type="ChEBI" id="CHEBI:456216"/>
        <dbReference type="EC" id="2.7.11.13"/>
    </reaction>
</comment>
<evidence type="ECO:0000256" key="13">
    <source>
        <dbReference type="ARBA" id="ARBA00047272"/>
    </source>
</evidence>
<evidence type="ECO:0000256" key="15">
    <source>
        <dbReference type="PROSITE-ProRule" id="PRU01207"/>
    </source>
</evidence>
<feature type="compositionally biased region" description="Polar residues" evidence="17">
    <location>
        <begin position="616"/>
        <end position="634"/>
    </location>
</feature>
<dbReference type="PROSITE" id="PS50011">
    <property type="entry name" value="PROTEIN_KINASE_DOM"/>
    <property type="match status" value="1"/>
</dbReference>
<dbReference type="CDD" id="cd20823">
    <property type="entry name" value="C1_ScPKC1-like_rpt2"/>
    <property type="match status" value="1"/>
</dbReference>
<feature type="domain" description="REM-1" evidence="22">
    <location>
        <begin position="143"/>
        <end position="220"/>
    </location>
</feature>
<dbReference type="SUPFAM" id="SSF49562">
    <property type="entry name" value="C2 domain (Calcium/lipid-binding domain, CaLB)"/>
    <property type="match status" value="1"/>
</dbReference>
<feature type="region of interest" description="Disordered" evidence="17">
    <location>
        <begin position="70"/>
        <end position="134"/>
    </location>
</feature>
<dbReference type="CDD" id="cd08689">
    <property type="entry name" value="C2_fungal_Pkc1p"/>
    <property type="match status" value="1"/>
</dbReference>
<dbReference type="SUPFAM" id="SSF57889">
    <property type="entry name" value="Cysteine-rich domain"/>
    <property type="match status" value="2"/>
</dbReference>
<dbReference type="Pfam" id="PF00130">
    <property type="entry name" value="C1_1"/>
    <property type="match status" value="2"/>
</dbReference>
<dbReference type="SMART" id="SM00109">
    <property type="entry name" value="C1"/>
    <property type="match status" value="2"/>
</dbReference>
<dbReference type="SMART" id="SM00239">
    <property type="entry name" value="C2"/>
    <property type="match status" value="1"/>
</dbReference>
<feature type="compositionally biased region" description="Gly residues" evidence="17">
    <location>
        <begin position="98"/>
        <end position="112"/>
    </location>
</feature>
<reference evidence="23" key="1">
    <citation type="journal article" date="2021" name="J Fungi (Basel)">
        <title>Virulence traits and population genomics of the black yeast Aureobasidium melanogenum.</title>
        <authorList>
            <person name="Cernosa A."/>
            <person name="Sun X."/>
            <person name="Gostincar C."/>
            <person name="Fang C."/>
            <person name="Gunde-Cimerman N."/>
            <person name="Song Z."/>
        </authorList>
    </citation>
    <scope>NUCLEOTIDE SEQUENCE</scope>
    <source>
        <strain evidence="23">EXF-9911</strain>
    </source>
</reference>
<feature type="compositionally biased region" description="Gly residues" evidence="17">
    <location>
        <begin position="384"/>
        <end position="393"/>
    </location>
</feature>
<keyword evidence="15" id="KW-0175">Coiled coil</keyword>
<dbReference type="InterPro" id="IPR000719">
    <property type="entry name" value="Prot_kinase_dom"/>
</dbReference>
<comment type="similarity">
    <text evidence="1">Belongs to the protein kinase superfamily. AGC Ser/Thr protein kinase family. PKC subfamily.</text>
</comment>
<feature type="compositionally biased region" description="Low complexity" evidence="17">
    <location>
        <begin position="693"/>
        <end position="713"/>
    </location>
</feature>
<evidence type="ECO:0000256" key="7">
    <source>
        <dbReference type="ARBA" id="ARBA00022737"/>
    </source>
</evidence>
<dbReference type="InterPro" id="IPR011072">
    <property type="entry name" value="HR1_rho-bd"/>
</dbReference>
<dbReference type="EC" id="2.7.11.13" evidence="2"/>
<feature type="region of interest" description="Disordered" evidence="17">
    <location>
        <begin position="349"/>
        <end position="394"/>
    </location>
</feature>
<evidence type="ECO:0000256" key="14">
    <source>
        <dbReference type="ARBA" id="ARBA00047470"/>
    </source>
</evidence>
<dbReference type="Pfam" id="PF02185">
    <property type="entry name" value="HR1"/>
    <property type="match status" value="2"/>
</dbReference>
<sequence>MSNNEDAAISDLCRKIEREKTLIAGFNSMRQATNNSQVNSRIDSQVRDAQRNLKYFEKTLQDLQSRKLGDHMSNMNLNNDAGPPPPSHQDDQDPGSYGAPGPGGYSQGGGNGLMPPRAPYAPPAPGQSGLKNRPNYSRLDLIKAETPHLGPRIQLMLSQLEFKLSVEKQYKDGIEKMVRLYQLEGDRKSRAEAEGRRIESSQKIHLLKQALKRHEDLHVADISTDMQDDDSLNIPSQRKPLSGYLSIRIQAIADVDHAATGRFSRGPETFVILKVEDSFKGRTKATRTDRWTDEQHDFDIDKANEIELTVYDKAGEHPMPIGMLWVRISDIAEEMRRKRIETEVKNSGWISADHMGDSGARPDMQFSPPPGSSGAGSAHAGQQGPSGGFGGGPTPLTNPVVIDDWFSLEPVGKIKLSLSFVKQTRERRPFDVGLGRKGAVRQRKEDAVEQYGHKFVQQTFYNVMRCSLCGDFLKYTAGMQCADCRLTCHKKCYPSVVTKCISKSNAESDPDEEKINHRIPHRFEAFSNMGANWCCHCGYMLPLGRKQARKCTECSSTCHNNCIHFVPDFCGISNEKANEILGEIRRATKGRQGTSMSERKLRPGTANSVRPPAQPSQPSYMPTPSHQDQASNPQDRPLSYGKDRMSDAYDAPPRTSQYGAPATSVDAARASFAAPPSPQQPEARPPPAHRQYSSQSAAAAAAAALSGKRSSAAEQRIPPYNRSSTDYQKQQQQQQLQQQQQQQQSQQQSQRSSTSSSSTEQYPQQRNSQPQPAGYNPADYAAVSGFPVQPLQQPPQQAQPPRQQYPPASTQTPPPTTTPTAPPSKTATSMGPPARKTQGGNVRVGLDHFNFLAVLGKGNFGKVMLAETKQSKQLYAIKVLKKEFIIENDEVESTRSEKRVFLIANKERHPFLTNLHACFQTETRIYFVMEYISGGDLMLHIQRGQFGTKRAQFYAAEVCLALKYFHENGVIYRDLKLDNILLTLDGHIKIADYGLCKEDMWYGSTTSTFCGTPEFMAPEILLDKKYGRAVDWWAFGVLIYQMLLQQSPFRGEDEDEIYDAILADEPLYPIHMPRDSVSILQKLLTREPELRLGSGPTDAQEIMSHPFFKNINWEDIYHKRVPPPFLPTIKGKADTSNFDSEFTSVTPVLTPVQSVLTQGMQEEFRGFSYTADFV</sequence>
<evidence type="ECO:0000259" key="21">
    <source>
        <dbReference type="PROSITE" id="PS51285"/>
    </source>
</evidence>
<feature type="compositionally biased region" description="Pro residues" evidence="17">
    <location>
        <begin position="675"/>
        <end position="688"/>
    </location>
</feature>
<dbReference type="GO" id="GO:0005524">
    <property type="term" value="F:ATP binding"/>
    <property type="evidence" value="ECO:0007669"/>
    <property type="project" value="UniProtKB-UniRule"/>
</dbReference>
<evidence type="ECO:0000256" key="5">
    <source>
        <dbReference type="ARBA" id="ARBA00022679"/>
    </source>
</evidence>
<keyword evidence="3" id="KW-0723">Serine/threonine-protein kinase</keyword>
<evidence type="ECO:0000313" key="24">
    <source>
        <dbReference type="Proteomes" id="UP000779574"/>
    </source>
</evidence>
<gene>
    <name evidence="23" type="ORF">KCU76_g8201</name>
</gene>
<feature type="domain" description="Phorbol-ester/DAG-type" evidence="20">
    <location>
        <begin position="452"/>
        <end position="500"/>
    </location>
</feature>
<feature type="compositionally biased region" description="Low complexity" evidence="17">
    <location>
        <begin position="787"/>
        <end position="811"/>
    </location>
</feature>
<dbReference type="GO" id="GO:0008270">
    <property type="term" value="F:zinc ion binding"/>
    <property type="evidence" value="ECO:0007669"/>
    <property type="project" value="UniProtKB-KW"/>
</dbReference>
<feature type="domain" description="C2" evidence="18">
    <location>
        <begin position="226"/>
        <end position="344"/>
    </location>
</feature>
<proteinExistence type="inferred from homology"/>
<keyword evidence="11" id="KW-0862">Zinc</keyword>
<dbReference type="FunFam" id="1.10.510.10:FF:000101">
    <property type="entry name" value="Protein kinase C"/>
    <property type="match status" value="1"/>
</dbReference>
<dbReference type="GO" id="GO:0004697">
    <property type="term" value="F:diacylglycerol-dependent serine/threonine kinase activity"/>
    <property type="evidence" value="ECO:0007669"/>
    <property type="project" value="UniProtKB-EC"/>
</dbReference>
<dbReference type="OrthoDB" id="63267at2759"/>
<feature type="domain" description="Phorbol-ester/DAG-type" evidence="20">
    <location>
        <begin position="520"/>
        <end position="570"/>
    </location>
</feature>
<dbReference type="InterPro" id="IPR037778">
    <property type="entry name" value="C2_fungal_PKC"/>
</dbReference>
<feature type="domain" description="AGC-kinase C-terminal" evidence="21">
    <location>
        <begin position="1109"/>
        <end position="1174"/>
    </location>
</feature>
<accession>A0A9P8J8M4</accession>
<dbReference type="SMART" id="SM00133">
    <property type="entry name" value="S_TK_X"/>
    <property type="match status" value="1"/>
</dbReference>
<dbReference type="PROSITE" id="PS50081">
    <property type="entry name" value="ZF_DAG_PE_2"/>
    <property type="match status" value="2"/>
</dbReference>
<dbReference type="InterPro" id="IPR037312">
    <property type="entry name" value="PKC-like_HR1"/>
</dbReference>
<keyword evidence="10 23" id="KW-0418">Kinase</keyword>
<evidence type="ECO:0000256" key="17">
    <source>
        <dbReference type="SAM" id="MobiDB-lite"/>
    </source>
</evidence>
<evidence type="ECO:0000256" key="6">
    <source>
        <dbReference type="ARBA" id="ARBA00022723"/>
    </source>
</evidence>
<dbReference type="Proteomes" id="UP000779574">
    <property type="component" value="Unassembled WGS sequence"/>
</dbReference>
<dbReference type="InterPro" id="IPR017441">
    <property type="entry name" value="Protein_kinase_ATP_BS"/>
</dbReference>
<dbReference type="InterPro" id="IPR035892">
    <property type="entry name" value="C2_domain_sf"/>
</dbReference>
<evidence type="ECO:0000256" key="12">
    <source>
        <dbReference type="ARBA" id="ARBA00022840"/>
    </source>
</evidence>
<dbReference type="InterPro" id="IPR017892">
    <property type="entry name" value="Pkinase_C"/>
</dbReference>
<evidence type="ECO:0000256" key="11">
    <source>
        <dbReference type="ARBA" id="ARBA00022833"/>
    </source>
</evidence>
<dbReference type="InterPro" id="IPR011009">
    <property type="entry name" value="Kinase-like_dom_sf"/>
</dbReference>
<keyword evidence="9" id="KW-0863">Zinc-finger</keyword>
<name>A0A9P8J8M4_AURME</name>
<keyword evidence="12 16" id="KW-0067">ATP-binding</keyword>
<protein>
    <recommendedName>
        <fullName evidence="2">protein kinase C</fullName>
        <ecNumber evidence="2">2.7.11.13</ecNumber>
    </recommendedName>
</protein>
<dbReference type="CDD" id="cd20822">
    <property type="entry name" value="C1_ScPKC1-like_rpt1"/>
    <property type="match status" value="1"/>
</dbReference>
<evidence type="ECO:0000256" key="8">
    <source>
        <dbReference type="ARBA" id="ARBA00022741"/>
    </source>
</evidence>
<feature type="compositionally biased region" description="Low complexity" evidence="17">
    <location>
        <begin position="723"/>
        <end position="765"/>
    </location>
</feature>
<dbReference type="InterPro" id="IPR002219">
    <property type="entry name" value="PKC_DAG/PE"/>
</dbReference>
<dbReference type="SMART" id="SM00742">
    <property type="entry name" value="Hr1"/>
    <property type="match status" value="2"/>
</dbReference>
<keyword evidence="5" id="KW-0808">Transferase</keyword>
<evidence type="ECO:0000259" key="18">
    <source>
        <dbReference type="PROSITE" id="PS50004"/>
    </source>
</evidence>
<dbReference type="Gene3D" id="1.10.510.10">
    <property type="entry name" value="Transferase(Phosphotransferase) domain 1"/>
    <property type="match status" value="1"/>
</dbReference>
<feature type="compositionally biased region" description="Pro residues" evidence="17">
    <location>
        <begin position="812"/>
        <end position="822"/>
    </location>
</feature>
<feature type="region of interest" description="Disordered" evidence="17">
    <location>
        <begin position="585"/>
        <end position="841"/>
    </location>
</feature>
<feature type="compositionally biased region" description="Pro residues" evidence="17">
    <location>
        <begin position="116"/>
        <end position="125"/>
    </location>
</feature>
<dbReference type="SMART" id="SM00220">
    <property type="entry name" value="S_TKc"/>
    <property type="match status" value="1"/>
</dbReference>
<dbReference type="Gene3D" id="1.10.287.160">
    <property type="entry name" value="HR1 repeat"/>
    <property type="match status" value="1"/>
</dbReference>
<dbReference type="FunFam" id="3.30.60.20:FF:000034">
    <property type="entry name" value="Protein kinase C"/>
    <property type="match status" value="1"/>
</dbReference>
<evidence type="ECO:0000256" key="2">
    <source>
        <dbReference type="ARBA" id="ARBA00012429"/>
    </source>
</evidence>
<dbReference type="GO" id="GO:0007165">
    <property type="term" value="P:signal transduction"/>
    <property type="evidence" value="ECO:0007669"/>
    <property type="project" value="InterPro"/>
</dbReference>
<dbReference type="Gene3D" id="3.30.200.20">
    <property type="entry name" value="Phosphorylase Kinase, domain 1"/>
    <property type="match status" value="1"/>
</dbReference>
<dbReference type="FunFam" id="3.30.60.20:FF:000014">
    <property type="entry name" value="Protein kinase C"/>
    <property type="match status" value="1"/>
</dbReference>
<dbReference type="FunFam" id="1.10.287.160:FF:000004">
    <property type="entry name" value="Protein kinase C"/>
    <property type="match status" value="1"/>
</dbReference>
<dbReference type="EMBL" id="JAHFXF010000311">
    <property type="protein sequence ID" value="KAG9690377.1"/>
    <property type="molecule type" value="Genomic_DNA"/>
</dbReference>
<dbReference type="GO" id="GO:0009272">
    <property type="term" value="P:fungal-type cell wall biogenesis"/>
    <property type="evidence" value="ECO:0007669"/>
    <property type="project" value="InterPro"/>
</dbReference>